<keyword evidence="2 3" id="KW-0378">Hydrolase</keyword>
<evidence type="ECO:0000313" key="6">
    <source>
        <dbReference type="Proteomes" id="UP000799439"/>
    </source>
</evidence>
<protein>
    <recommendedName>
        <fullName evidence="3">Carboxylic ester hydrolase</fullName>
        <ecNumber evidence="3">3.1.1.-</ecNumber>
    </recommendedName>
</protein>
<keyword evidence="3" id="KW-0732">Signal</keyword>
<dbReference type="InterPro" id="IPR050309">
    <property type="entry name" value="Type-B_Carboxylest/Lipase"/>
</dbReference>
<comment type="caution">
    <text evidence="5">The sequence shown here is derived from an EMBL/GenBank/DDBJ whole genome shotgun (WGS) entry which is preliminary data.</text>
</comment>
<evidence type="ECO:0000313" key="5">
    <source>
        <dbReference type="EMBL" id="KAF2150863.1"/>
    </source>
</evidence>
<dbReference type="InterPro" id="IPR019819">
    <property type="entry name" value="Carboxylesterase_B_CS"/>
</dbReference>
<evidence type="ECO:0000259" key="4">
    <source>
        <dbReference type="Pfam" id="PF00135"/>
    </source>
</evidence>
<gene>
    <name evidence="5" type="ORF">K461DRAFT_270250</name>
</gene>
<proteinExistence type="inferred from homology"/>
<sequence length="574" mass="61904">MKSAAILSLLGGLGLAAASNCTCPTTGGTSGSGSDSTLLPIVDLGYQVQQASNYNSTGAYYNFSSIRYGAPPVGDLRFAAPQDPADNRTAIQKGQDRRICPQSSPDWESIATQFIPKYLLGQKTFNTSSFTQPNFTVPVADPTENEDCLFLDVFVPEAIWNQRNSGQKFPVLFWIYGGGYVFGSSISSGSPSGLLTRAQNNSQPGVIYVAPNYRLGAFGWLSGPTFQADGGVANLGLYDQRKALQWVQKYIHLFGGDPDRVTVFGESAGGGSVLHQITAYGGLQGPAPFQQAIAQSPGFSVIPSSNEQENTFQAFLAAANVTSLAEARKLPYEQVRLANLITTANATYGQFSYGPVVDGIFTPTIPGQLLARGQFDKNVKVMVGQNKDEGLLFTSPYVSSSNDSALEEILLTNIPTLRGLPDQLNYITNVLYPPVFDGSQAQGYKDQIARSAAITSEFAFICNTFYLDKAYKNNTYSYLFAIPPALHGQDVPYTYYTGIGQTSGSVSAPMVALELQDYITSFAINGEPNEPGVPQFNLYANTSSVQTLEANGTRDTMDPAANKRCDFWQSGIWF</sequence>
<evidence type="ECO:0000256" key="3">
    <source>
        <dbReference type="RuleBase" id="RU361235"/>
    </source>
</evidence>
<dbReference type="OrthoDB" id="408631at2759"/>
<evidence type="ECO:0000256" key="2">
    <source>
        <dbReference type="ARBA" id="ARBA00022801"/>
    </source>
</evidence>
<dbReference type="Proteomes" id="UP000799439">
    <property type="component" value="Unassembled WGS sequence"/>
</dbReference>
<dbReference type="SUPFAM" id="SSF53474">
    <property type="entry name" value="alpha/beta-Hydrolases"/>
    <property type="match status" value="1"/>
</dbReference>
<comment type="similarity">
    <text evidence="1 3">Belongs to the type-B carboxylesterase/lipase family.</text>
</comment>
<dbReference type="EMBL" id="ML996089">
    <property type="protein sequence ID" value="KAF2150863.1"/>
    <property type="molecule type" value="Genomic_DNA"/>
</dbReference>
<dbReference type="InterPro" id="IPR019826">
    <property type="entry name" value="Carboxylesterase_B_AS"/>
</dbReference>
<evidence type="ECO:0000256" key="1">
    <source>
        <dbReference type="ARBA" id="ARBA00005964"/>
    </source>
</evidence>
<feature type="chain" id="PRO_5040547790" description="Carboxylic ester hydrolase" evidence="3">
    <location>
        <begin position="19"/>
        <end position="574"/>
    </location>
</feature>
<feature type="domain" description="Carboxylesterase type B" evidence="4">
    <location>
        <begin position="55"/>
        <end position="568"/>
    </location>
</feature>
<dbReference type="GO" id="GO:0016787">
    <property type="term" value="F:hydrolase activity"/>
    <property type="evidence" value="ECO:0007669"/>
    <property type="project" value="UniProtKB-KW"/>
</dbReference>
<dbReference type="EC" id="3.1.1.-" evidence="3"/>
<dbReference type="PANTHER" id="PTHR11559">
    <property type="entry name" value="CARBOXYLESTERASE"/>
    <property type="match status" value="1"/>
</dbReference>
<dbReference type="PROSITE" id="PS00941">
    <property type="entry name" value="CARBOXYLESTERASE_B_2"/>
    <property type="match status" value="1"/>
</dbReference>
<dbReference type="InterPro" id="IPR002018">
    <property type="entry name" value="CarbesteraseB"/>
</dbReference>
<dbReference type="PROSITE" id="PS00122">
    <property type="entry name" value="CARBOXYLESTERASE_B_1"/>
    <property type="match status" value="1"/>
</dbReference>
<dbReference type="Pfam" id="PF00135">
    <property type="entry name" value="COesterase"/>
    <property type="match status" value="1"/>
</dbReference>
<accession>A0A9P4IVT0</accession>
<dbReference type="AlphaFoldDB" id="A0A9P4IVT0"/>
<reference evidence="5" key="1">
    <citation type="journal article" date="2020" name="Stud. Mycol.">
        <title>101 Dothideomycetes genomes: a test case for predicting lifestyles and emergence of pathogens.</title>
        <authorList>
            <person name="Haridas S."/>
            <person name="Albert R."/>
            <person name="Binder M."/>
            <person name="Bloem J."/>
            <person name="Labutti K."/>
            <person name="Salamov A."/>
            <person name="Andreopoulos B."/>
            <person name="Baker S."/>
            <person name="Barry K."/>
            <person name="Bills G."/>
            <person name="Bluhm B."/>
            <person name="Cannon C."/>
            <person name="Castanera R."/>
            <person name="Culley D."/>
            <person name="Daum C."/>
            <person name="Ezra D."/>
            <person name="Gonzalez J."/>
            <person name="Henrissat B."/>
            <person name="Kuo A."/>
            <person name="Liang C."/>
            <person name="Lipzen A."/>
            <person name="Lutzoni F."/>
            <person name="Magnuson J."/>
            <person name="Mondo S."/>
            <person name="Nolan M."/>
            <person name="Ohm R."/>
            <person name="Pangilinan J."/>
            <person name="Park H.-J."/>
            <person name="Ramirez L."/>
            <person name="Alfaro M."/>
            <person name="Sun H."/>
            <person name="Tritt A."/>
            <person name="Yoshinaga Y."/>
            <person name="Zwiers L.-H."/>
            <person name="Turgeon B."/>
            <person name="Goodwin S."/>
            <person name="Spatafora J."/>
            <person name="Crous P."/>
            <person name="Grigoriev I."/>
        </authorList>
    </citation>
    <scope>NUCLEOTIDE SEQUENCE</scope>
    <source>
        <strain evidence="5">CBS 260.36</strain>
    </source>
</reference>
<name>A0A9P4IVT0_9PEZI</name>
<keyword evidence="6" id="KW-1185">Reference proteome</keyword>
<feature type="signal peptide" evidence="3">
    <location>
        <begin position="1"/>
        <end position="18"/>
    </location>
</feature>
<dbReference type="InterPro" id="IPR029058">
    <property type="entry name" value="AB_hydrolase_fold"/>
</dbReference>
<dbReference type="Gene3D" id="3.40.50.1820">
    <property type="entry name" value="alpha/beta hydrolase"/>
    <property type="match status" value="1"/>
</dbReference>
<organism evidence="5 6">
    <name type="scientific">Myriangium duriaei CBS 260.36</name>
    <dbReference type="NCBI Taxonomy" id="1168546"/>
    <lineage>
        <taxon>Eukaryota</taxon>
        <taxon>Fungi</taxon>
        <taxon>Dikarya</taxon>
        <taxon>Ascomycota</taxon>
        <taxon>Pezizomycotina</taxon>
        <taxon>Dothideomycetes</taxon>
        <taxon>Dothideomycetidae</taxon>
        <taxon>Myriangiales</taxon>
        <taxon>Myriangiaceae</taxon>
        <taxon>Myriangium</taxon>
    </lineage>
</organism>